<gene>
    <name evidence="8" type="ORF">g.12845</name>
    <name evidence="7" type="ORF">g.12846</name>
</gene>
<keyword evidence="2 4" id="KW-0694">RNA-binding</keyword>
<dbReference type="AlphaFoldDB" id="A0A1B6DBJ6"/>
<dbReference type="Gene3D" id="3.30.70.330">
    <property type="match status" value="1"/>
</dbReference>
<dbReference type="PROSITE" id="PS50102">
    <property type="entry name" value="RRM"/>
    <property type="match status" value="1"/>
</dbReference>
<evidence type="ECO:0000259" key="6">
    <source>
        <dbReference type="PROSITE" id="PS50102"/>
    </source>
</evidence>
<dbReference type="Pfam" id="PF00076">
    <property type="entry name" value="RRM_1"/>
    <property type="match status" value="1"/>
</dbReference>
<evidence type="ECO:0000256" key="3">
    <source>
        <dbReference type="ARBA" id="ARBA00023242"/>
    </source>
</evidence>
<dbReference type="InterPro" id="IPR012677">
    <property type="entry name" value="Nucleotide-bd_a/b_plait_sf"/>
</dbReference>
<dbReference type="InterPro" id="IPR000504">
    <property type="entry name" value="RRM_dom"/>
</dbReference>
<dbReference type="CDD" id="cd12336">
    <property type="entry name" value="RRM_RBM7_like"/>
    <property type="match status" value="1"/>
</dbReference>
<evidence type="ECO:0000256" key="2">
    <source>
        <dbReference type="ARBA" id="ARBA00022884"/>
    </source>
</evidence>
<dbReference type="InterPro" id="IPR052285">
    <property type="entry name" value="NEXT_complex_subunit"/>
</dbReference>
<dbReference type="GO" id="GO:0005654">
    <property type="term" value="C:nucleoplasm"/>
    <property type="evidence" value="ECO:0007669"/>
    <property type="project" value="UniProtKB-SubCell"/>
</dbReference>
<name>A0A1B6DBJ6_9HEMI</name>
<evidence type="ECO:0000256" key="1">
    <source>
        <dbReference type="ARBA" id="ARBA00004642"/>
    </source>
</evidence>
<reference evidence="7" key="1">
    <citation type="submission" date="2015-12" db="EMBL/GenBank/DDBJ databases">
        <title>De novo transcriptome assembly of four potential Pierce s Disease insect vectors from Arizona vineyards.</title>
        <authorList>
            <person name="Tassone E.E."/>
        </authorList>
    </citation>
    <scope>NUCLEOTIDE SEQUENCE</scope>
</reference>
<evidence type="ECO:0000313" key="8">
    <source>
        <dbReference type="EMBL" id="JAS34068.1"/>
    </source>
</evidence>
<evidence type="ECO:0000256" key="5">
    <source>
        <dbReference type="SAM" id="MobiDB-lite"/>
    </source>
</evidence>
<dbReference type="InterPro" id="IPR035979">
    <property type="entry name" value="RBD_domain_sf"/>
</dbReference>
<organism evidence="7">
    <name type="scientific">Clastoptera arizonana</name>
    <name type="common">Arizona spittle bug</name>
    <dbReference type="NCBI Taxonomy" id="38151"/>
    <lineage>
        <taxon>Eukaryota</taxon>
        <taxon>Metazoa</taxon>
        <taxon>Ecdysozoa</taxon>
        <taxon>Arthropoda</taxon>
        <taxon>Hexapoda</taxon>
        <taxon>Insecta</taxon>
        <taxon>Pterygota</taxon>
        <taxon>Neoptera</taxon>
        <taxon>Paraneoptera</taxon>
        <taxon>Hemiptera</taxon>
        <taxon>Auchenorrhyncha</taxon>
        <taxon>Cercopoidea</taxon>
        <taxon>Clastopteridae</taxon>
        <taxon>Clastoptera</taxon>
    </lineage>
</organism>
<comment type="subcellular location">
    <subcellularLocation>
        <location evidence="1">Nucleus</location>
        <location evidence="1">Nucleoplasm</location>
    </subcellularLocation>
</comment>
<keyword evidence="3" id="KW-0539">Nucleus</keyword>
<proteinExistence type="predicted"/>
<feature type="compositionally biased region" description="Basic residues" evidence="5">
    <location>
        <begin position="231"/>
        <end position="241"/>
    </location>
</feature>
<dbReference type="SUPFAM" id="SSF54928">
    <property type="entry name" value="RNA-binding domain, RBD"/>
    <property type="match status" value="1"/>
</dbReference>
<dbReference type="PANTHER" id="PTHR13798">
    <property type="entry name" value="RNA BINDING MOTIF RBM PROTEIN -RELATED"/>
    <property type="match status" value="1"/>
</dbReference>
<dbReference type="EMBL" id="GEDC01003230">
    <property type="protein sequence ID" value="JAS34068.1"/>
    <property type="molecule type" value="Transcribed_RNA"/>
</dbReference>
<protein>
    <recommendedName>
        <fullName evidence="6">RRM domain-containing protein</fullName>
    </recommendedName>
</protein>
<evidence type="ECO:0000256" key="4">
    <source>
        <dbReference type="PROSITE-ProRule" id="PRU00176"/>
    </source>
</evidence>
<feature type="domain" description="RRM" evidence="6">
    <location>
        <begin position="4"/>
        <end position="81"/>
    </location>
</feature>
<feature type="compositionally biased region" description="Basic and acidic residues" evidence="5">
    <location>
        <begin position="179"/>
        <end position="191"/>
    </location>
</feature>
<dbReference type="EMBL" id="GEDC01014286">
    <property type="protein sequence ID" value="JAS23012.1"/>
    <property type="molecule type" value="Transcribed_RNA"/>
</dbReference>
<dbReference type="GO" id="GO:0003727">
    <property type="term" value="F:single-stranded RNA binding"/>
    <property type="evidence" value="ECO:0007669"/>
    <property type="project" value="TreeGrafter"/>
</dbReference>
<dbReference type="PANTHER" id="PTHR13798:SF11">
    <property type="entry name" value="RNA-BINDING PROTEIN 7-RELATED"/>
    <property type="match status" value="1"/>
</dbReference>
<sequence>MEDNTLWCGNLSNRVTEELLYELFLQAGPLEKVRLPMDAAGYPRSYAFITFKHECSVQYATALFSKTKLFDRPLVIKNAKNSRTHDISLPNIRGRPIEQNSWAAIKEDKERINEHFNRQIPSNGSDVPDFDLIMAMGNQMMYPPSLPMPNLPVPETILPHELPHYNHPDQYAYPSQMRDPYRSRSQRDHSNRNYNHYHPYDSNYSDRYSKESHRDYKRYSNNRESPSSSSHHSRERHNKHR</sequence>
<accession>A0A1B6DBJ6</accession>
<evidence type="ECO:0000313" key="7">
    <source>
        <dbReference type="EMBL" id="JAS23012.1"/>
    </source>
</evidence>
<dbReference type="GO" id="GO:0000381">
    <property type="term" value="P:regulation of alternative mRNA splicing, via spliceosome"/>
    <property type="evidence" value="ECO:0007669"/>
    <property type="project" value="TreeGrafter"/>
</dbReference>
<dbReference type="SMART" id="SM00360">
    <property type="entry name" value="RRM"/>
    <property type="match status" value="1"/>
</dbReference>
<feature type="region of interest" description="Disordered" evidence="5">
    <location>
        <begin position="159"/>
        <end position="241"/>
    </location>
</feature>
<feature type="compositionally biased region" description="Basic and acidic residues" evidence="5">
    <location>
        <begin position="207"/>
        <end position="218"/>
    </location>
</feature>